<proteinExistence type="predicted"/>
<gene>
    <name evidence="2" type="ORF">DA69_09330</name>
</gene>
<keyword evidence="1" id="KW-1133">Transmembrane helix</keyword>
<evidence type="ECO:0000256" key="1">
    <source>
        <dbReference type="SAM" id="Phobius"/>
    </source>
</evidence>
<feature type="transmembrane region" description="Helical" evidence="1">
    <location>
        <begin position="98"/>
        <end position="121"/>
    </location>
</feature>
<dbReference type="Proteomes" id="UP000077603">
    <property type="component" value="Chromosome"/>
</dbReference>
<evidence type="ECO:0000313" key="2">
    <source>
        <dbReference type="EMBL" id="ANF54928.1"/>
    </source>
</evidence>
<dbReference type="PANTHER" id="PTHR40078">
    <property type="entry name" value="INTEGRAL MEMBRANE PROTEIN-RELATED"/>
    <property type="match status" value="1"/>
</dbReference>
<dbReference type="RefSeq" id="WP_025978457.1">
    <property type="nucleotide sequence ID" value="NZ_CP015614.1"/>
</dbReference>
<keyword evidence="1" id="KW-0812">Transmembrane</keyword>
<dbReference type="PANTHER" id="PTHR40078:SF1">
    <property type="entry name" value="INTEGRAL MEMBRANE PROTEIN"/>
    <property type="match status" value="1"/>
</dbReference>
<keyword evidence="3" id="KW-1185">Reference proteome</keyword>
<dbReference type="EMBL" id="CP015614">
    <property type="protein sequence ID" value="ANF54928.1"/>
    <property type="molecule type" value="Genomic_DNA"/>
</dbReference>
<feature type="transmembrane region" description="Helical" evidence="1">
    <location>
        <begin position="71"/>
        <end position="92"/>
    </location>
</feature>
<dbReference type="OrthoDB" id="154912at2"/>
<dbReference type="Pfam" id="PF19700">
    <property type="entry name" value="DUF6198"/>
    <property type="match status" value="1"/>
</dbReference>
<accession>A0A172Y6V1</accession>
<dbReference type="eggNOG" id="COG2364">
    <property type="taxonomic scope" value="Bacteria"/>
</dbReference>
<keyword evidence="1" id="KW-0472">Membrane</keyword>
<organism evidence="2 3">
    <name type="scientific">Brevundimonas naejangsanensis</name>
    <dbReference type="NCBI Taxonomy" id="588932"/>
    <lineage>
        <taxon>Bacteria</taxon>
        <taxon>Pseudomonadati</taxon>
        <taxon>Pseudomonadota</taxon>
        <taxon>Alphaproteobacteria</taxon>
        <taxon>Caulobacterales</taxon>
        <taxon>Caulobacteraceae</taxon>
        <taxon>Brevundimonas</taxon>
    </lineage>
</organism>
<dbReference type="InterPro" id="IPR038750">
    <property type="entry name" value="YczE/YyaS-like"/>
</dbReference>
<dbReference type="AlphaFoldDB" id="A0A172Y6V1"/>
<dbReference type="KEGG" id="bne:DA69_09330"/>
<protein>
    <recommendedName>
        <fullName evidence="4">YitT family protein</fullName>
    </recommendedName>
</protein>
<evidence type="ECO:0008006" key="4">
    <source>
        <dbReference type="Google" id="ProtNLM"/>
    </source>
</evidence>
<evidence type="ECO:0000313" key="3">
    <source>
        <dbReference type="Proteomes" id="UP000077603"/>
    </source>
</evidence>
<dbReference type="STRING" id="588932.DA69_09330"/>
<feature type="transmembrane region" description="Helical" evidence="1">
    <location>
        <begin position="44"/>
        <end position="64"/>
    </location>
</feature>
<sequence length="202" mass="21323">MFMRRFIQLQFGLCLYGVAAAMMVRANLGLDPWNVFHQGLSLRTGMSLGTASILMGVVVMLTWIPLRQKPGIGTLFNIFVIGLSMDAALAVMPEMTTLPLRLAFMAGGVVLTAVGAAAYIGAGMGTGPRDGLMVGLNQRLGWSIRVSRMLIELSVLAGGWLLGGSVGVGTIVFAVGIGPLIQIFLPWFQSLAREGAPARASA</sequence>
<reference evidence="2 3" key="1">
    <citation type="journal article" date="2014" name="Genome Announc.">
        <title>Genome Sequence of a Promising Hydrogen-Producing Facultative Anaerobic Bacterium, Brevundimonas naejangsanensis Strain B1.</title>
        <authorList>
            <person name="Su H."/>
            <person name="Zhang T."/>
            <person name="Bao M."/>
            <person name="Jiang Y."/>
            <person name="Wang Y."/>
            <person name="Tan T."/>
        </authorList>
    </citation>
    <scope>NUCLEOTIDE SEQUENCE [LARGE SCALE GENOMIC DNA]</scope>
    <source>
        <strain evidence="2 3">B1</strain>
    </source>
</reference>
<name>A0A172Y6V1_9CAUL</name>